<dbReference type="Pfam" id="PF14172">
    <property type="entry name" value="DUF4309"/>
    <property type="match status" value="1"/>
</dbReference>
<dbReference type="InterPro" id="IPR025453">
    <property type="entry name" value="DUF4309"/>
</dbReference>
<gene>
    <name evidence="3" type="ORF">SAMN05877753_109154</name>
</gene>
<dbReference type="CDD" id="cd10917">
    <property type="entry name" value="CE4_NodB_like_6s_7s"/>
    <property type="match status" value="1"/>
</dbReference>
<evidence type="ECO:0000313" key="4">
    <source>
        <dbReference type="Proteomes" id="UP000219546"/>
    </source>
</evidence>
<dbReference type="GO" id="GO:0016810">
    <property type="term" value="F:hydrolase activity, acting on carbon-nitrogen (but not peptide) bonds"/>
    <property type="evidence" value="ECO:0007669"/>
    <property type="project" value="InterPro"/>
</dbReference>
<dbReference type="InterPro" id="IPR002509">
    <property type="entry name" value="NODB_dom"/>
</dbReference>
<dbReference type="SUPFAM" id="SSF88713">
    <property type="entry name" value="Glycoside hydrolase/deacetylase"/>
    <property type="match status" value="1"/>
</dbReference>
<sequence length="427" mass="48038">MSKKLAFIIGTVFIMFLTACEAKVEQTETEEEPEKEEQIPAPDPSEQDNPIAAIVTLAETGMIADAPFQLGNTNFQDVKAEWGEPDQVNQAGYGYYAEYAEKGVTVGYIKEGSVFDVRSYNDSLYSITYSMIEEALGEPDEKRSYGTDDIYVYQLNEEFQLKFIIPQDEEGVHHISIFSQKTLDATTQEYVLDIKGISGHLPAETWENMLAWRKEIQIFAQSYDNMWLNGPDKPMVALTFDDGPDEENVTNTVIDILDQYGVKGTFFFVGENVEKYPDVVEKAAKSGHLVLAHSYLHENLKSKNFQGVVEDLQRTEAAIQTVTGKAPALFRPPFGDTDLDVVNAAKQEGYNIILWSIDTIDWADGAISEEIVENVVSNIRNGDIILMHTTKERIETPKALPVIIEELQKQNFELVDVATLLELEPYK</sequence>
<dbReference type="EMBL" id="OAOP01000009">
    <property type="protein sequence ID" value="SNX74507.1"/>
    <property type="molecule type" value="Genomic_DNA"/>
</dbReference>
<evidence type="ECO:0000256" key="1">
    <source>
        <dbReference type="SAM" id="MobiDB-lite"/>
    </source>
</evidence>
<name>A0A285D3V4_9BACI</name>
<accession>A0A285D3V4</accession>
<dbReference type="OrthoDB" id="9812065at2"/>
<dbReference type="PANTHER" id="PTHR10587">
    <property type="entry name" value="GLYCOSYL TRANSFERASE-RELATED"/>
    <property type="match status" value="1"/>
</dbReference>
<feature type="domain" description="NodB homology" evidence="2">
    <location>
        <begin position="234"/>
        <end position="415"/>
    </location>
</feature>
<evidence type="ECO:0000313" key="3">
    <source>
        <dbReference type="EMBL" id="SNX74507.1"/>
    </source>
</evidence>
<evidence type="ECO:0000259" key="2">
    <source>
        <dbReference type="PROSITE" id="PS51677"/>
    </source>
</evidence>
<proteinExistence type="predicted"/>
<reference evidence="3 4" key="1">
    <citation type="submission" date="2017-08" db="EMBL/GenBank/DDBJ databases">
        <authorList>
            <person name="de Groot N.N."/>
        </authorList>
    </citation>
    <scope>NUCLEOTIDE SEQUENCE [LARGE SCALE GENOMIC DNA]</scope>
    <source>
        <strain evidence="3 4">JC228</strain>
    </source>
</reference>
<dbReference type="Pfam" id="PF01522">
    <property type="entry name" value="Polysacc_deac_1"/>
    <property type="match status" value="1"/>
</dbReference>
<dbReference type="InterPro" id="IPR050248">
    <property type="entry name" value="Polysacc_deacetylase_ArnD"/>
</dbReference>
<dbReference type="PROSITE" id="PS51677">
    <property type="entry name" value="NODB"/>
    <property type="match status" value="1"/>
</dbReference>
<dbReference type="PROSITE" id="PS51257">
    <property type="entry name" value="PROKAR_LIPOPROTEIN"/>
    <property type="match status" value="1"/>
</dbReference>
<dbReference type="AlphaFoldDB" id="A0A285D3V4"/>
<dbReference type="Gene3D" id="3.20.20.370">
    <property type="entry name" value="Glycoside hydrolase/deacetylase"/>
    <property type="match status" value="1"/>
</dbReference>
<protein>
    <submittedName>
        <fullName evidence="3">Peptidoglycan/xylan/chitin deacetylase (PgdA/CDA1 family)</fullName>
    </submittedName>
</protein>
<dbReference type="InterPro" id="IPR011330">
    <property type="entry name" value="Glyco_hydro/deAcase_b/a-brl"/>
</dbReference>
<dbReference type="GO" id="GO:0005975">
    <property type="term" value="P:carbohydrate metabolic process"/>
    <property type="evidence" value="ECO:0007669"/>
    <property type="project" value="InterPro"/>
</dbReference>
<feature type="region of interest" description="Disordered" evidence="1">
    <location>
        <begin position="25"/>
        <end position="48"/>
    </location>
</feature>
<dbReference type="Proteomes" id="UP000219546">
    <property type="component" value="Unassembled WGS sequence"/>
</dbReference>
<dbReference type="RefSeq" id="WP_097159992.1">
    <property type="nucleotide sequence ID" value="NZ_JBEPMQ010000009.1"/>
</dbReference>
<keyword evidence="4" id="KW-1185">Reference proteome</keyword>
<organism evidence="3 4">
    <name type="scientific">Bacillus oleivorans</name>
    <dbReference type="NCBI Taxonomy" id="1448271"/>
    <lineage>
        <taxon>Bacteria</taxon>
        <taxon>Bacillati</taxon>
        <taxon>Bacillota</taxon>
        <taxon>Bacilli</taxon>
        <taxon>Bacillales</taxon>
        <taxon>Bacillaceae</taxon>
        <taxon>Bacillus</taxon>
    </lineage>
</organism>